<comment type="caution">
    <text evidence="2">The sequence shown here is derived from an EMBL/GenBank/DDBJ whole genome shotgun (WGS) entry which is preliminary data.</text>
</comment>
<dbReference type="RefSeq" id="WP_330156368.1">
    <property type="nucleotide sequence ID" value="NZ_BAAAJA010000024.1"/>
</dbReference>
<feature type="compositionally biased region" description="Basic and acidic residues" evidence="1">
    <location>
        <begin position="53"/>
        <end position="76"/>
    </location>
</feature>
<accession>A0ABU7KK71</accession>
<organism evidence="2 3">
    <name type="scientific">Nocardiopsis tropica</name>
    <dbReference type="NCBI Taxonomy" id="109330"/>
    <lineage>
        <taxon>Bacteria</taxon>
        <taxon>Bacillati</taxon>
        <taxon>Actinomycetota</taxon>
        <taxon>Actinomycetes</taxon>
        <taxon>Streptosporangiales</taxon>
        <taxon>Nocardiopsidaceae</taxon>
        <taxon>Nocardiopsis</taxon>
    </lineage>
</organism>
<proteinExistence type="predicted"/>
<reference evidence="2 3" key="1">
    <citation type="submission" date="2023-07" db="EMBL/GenBank/DDBJ databases">
        <authorList>
            <person name="Girao M."/>
            <person name="Carvalho M.F."/>
        </authorList>
    </citation>
    <scope>NUCLEOTIDE SEQUENCE [LARGE SCALE GENOMIC DNA]</scope>
    <source>
        <strain evidence="2 3">66/93</strain>
    </source>
</reference>
<evidence type="ECO:0000256" key="1">
    <source>
        <dbReference type="SAM" id="MobiDB-lite"/>
    </source>
</evidence>
<evidence type="ECO:0000313" key="2">
    <source>
        <dbReference type="EMBL" id="MEE2049062.1"/>
    </source>
</evidence>
<feature type="region of interest" description="Disordered" evidence="1">
    <location>
        <begin position="28"/>
        <end position="76"/>
    </location>
</feature>
<evidence type="ECO:0000313" key="3">
    <source>
        <dbReference type="Proteomes" id="UP001348641"/>
    </source>
</evidence>
<gene>
    <name evidence="2" type="ORF">Q8A49_00955</name>
</gene>
<dbReference type="EMBL" id="JAUUCC010000002">
    <property type="protein sequence ID" value="MEE2049062.1"/>
    <property type="molecule type" value="Genomic_DNA"/>
</dbReference>
<protein>
    <submittedName>
        <fullName evidence="2">Uncharacterized protein</fullName>
    </submittedName>
</protein>
<sequence length="76" mass="7737">MNVTAKLGLYALGLVAVFAAAFGVGGLAGPVLPQEAPGHARSAETGEESSTGGRDHTEDASYGHDEERTESGRDHG</sequence>
<name>A0ABU7KK71_9ACTN</name>
<dbReference type="Proteomes" id="UP001348641">
    <property type="component" value="Unassembled WGS sequence"/>
</dbReference>